<dbReference type="Pfam" id="PF04163">
    <property type="entry name" value="Tht1"/>
    <property type="match status" value="1"/>
</dbReference>
<evidence type="ECO:0000256" key="4">
    <source>
        <dbReference type="ARBA" id="ARBA00022459"/>
    </source>
</evidence>
<evidence type="ECO:0000256" key="13">
    <source>
        <dbReference type="RuleBase" id="RU368082"/>
    </source>
</evidence>
<keyword evidence="4 13" id="KW-0415">Karyogamy</keyword>
<dbReference type="eggNOG" id="ENOG502QVCQ">
    <property type="taxonomic scope" value="Eukaryota"/>
</dbReference>
<evidence type="ECO:0000313" key="15">
    <source>
        <dbReference type="EMBL" id="CCE65945.1"/>
    </source>
</evidence>
<gene>
    <name evidence="15" type="primary">TPHA0N01640</name>
    <name evidence="15" type="ordered locus">TPHA_0N01640</name>
</gene>
<comment type="similarity">
    <text evidence="2 13">Belongs to the KAR5 family.</text>
</comment>
<dbReference type="AlphaFoldDB" id="G8C1B7"/>
<evidence type="ECO:0000256" key="6">
    <source>
        <dbReference type="ARBA" id="ARBA00022729"/>
    </source>
</evidence>
<evidence type="ECO:0000256" key="7">
    <source>
        <dbReference type="ARBA" id="ARBA00022824"/>
    </source>
</evidence>
<dbReference type="KEGG" id="tpf:TPHA_0N01640"/>
<dbReference type="PANTHER" id="PTHR28012:SF1">
    <property type="entry name" value="NUCLEAR FUSION PROTEIN KAR5"/>
    <property type="match status" value="1"/>
</dbReference>
<keyword evidence="6 13" id="KW-0732">Signal</keyword>
<reference evidence="15 16" key="1">
    <citation type="journal article" date="2011" name="Proc. Natl. Acad. Sci. U.S.A.">
        <title>Evolutionary erosion of yeast sex chromosomes by mating-type switching accidents.</title>
        <authorList>
            <person name="Gordon J.L."/>
            <person name="Armisen D."/>
            <person name="Proux-Wera E."/>
            <person name="Oheigeartaigh S.S."/>
            <person name="Byrne K.P."/>
            <person name="Wolfe K.H."/>
        </authorList>
    </citation>
    <scope>NUCLEOTIDE SEQUENCE [LARGE SCALE GENOMIC DNA]</scope>
    <source>
        <strain evidence="16">ATCC 24235 / CBS 4417 / NBRC 1672 / NRRL Y-8282 / UCD 70-5</strain>
    </source>
</reference>
<evidence type="ECO:0000256" key="3">
    <source>
        <dbReference type="ARBA" id="ARBA00021601"/>
    </source>
</evidence>
<keyword evidence="11 13" id="KW-0539">Nucleus</keyword>
<proteinExistence type="inferred from homology"/>
<feature type="signal peptide" evidence="14">
    <location>
        <begin position="1"/>
        <end position="21"/>
    </location>
</feature>
<evidence type="ECO:0000256" key="11">
    <source>
        <dbReference type="ARBA" id="ARBA00023242"/>
    </source>
</evidence>
<keyword evidence="7 13" id="KW-0256">Endoplasmic reticulum</keyword>
<evidence type="ECO:0000313" key="16">
    <source>
        <dbReference type="Proteomes" id="UP000005666"/>
    </source>
</evidence>
<keyword evidence="8" id="KW-1133">Transmembrane helix</keyword>
<dbReference type="OrthoDB" id="5311848at2759"/>
<keyword evidence="9" id="KW-0472">Membrane</keyword>
<dbReference type="GO" id="GO:0031965">
    <property type="term" value="C:nuclear membrane"/>
    <property type="evidence" value="ECO:0007669"/>
    <property type="project" value="UniProtKB-SubCell"/>
</dbReference>
<dbReference type="HOGENOM" id="CLU_042075_0_0_1"/>
<protein>
    <recommendedName>
        <fullName evidence="3 13">Nuclear fusion protein KAR5</fullName>
    </recommendedName>
    <alternativeName>
        <fullName evidence="12 13">Karyogamy protein 5</fullName>
    </alternativeName>
</protein>
<organism evidence="15 16">
    <name type="scientific">Tetrapisispora phaffii (strain ATCC 24235 / CBS 4417 / NBRC 1672 / NRRL Y-8282 / UCD 70-5)</name>
    <name type="common">Yeast</name>
    <name type="synonym">Fabospora phaffii</name>
    <dbReference type="NCBI Taxonomy" id="1071381"/>
    <lineage>
        <taxon>Eukaryota</taxon>
        <taxon>Fungi</taxon>
        <taxon>Dikarya</taxon>
        <taxon>Ascomycota</taxon>
        <taxon>Saccharomycotina</taxon>
        <taxon>Saccharomycetes</taxon>
        <taxon>Saccharomycetales</taxon>
        <taxon>Saccharomycetaceae</taxon>
        <taxon>Tetrapisispora</taxon>
    </lineage>
</organism>
<evidence type="ECO:0000256" key="5">
    <source>
        <dbReference type="ARBA" id="ARBA00022692"/>
    </source>
</evidence>
<evidence type="ECO:0000256" key="9">
    <source>
        <dbReference type="ARBA" id="ARBA00023136"/>
    </source>
</evidence>
<keyword evidence="5" id="KW-0812">Transmembrane</keyword>
<evidence type="ECO:0000256" key="12">
    <source>
        <dbReference type="ARBA" id="ARBA00031468"/>
    </source>
</evidence>
<keyword evidence="16" id="KW-1185">Reference proteome</keyword>
<dbReference type="RefSeq" id="XP_003688379.1">
    <property type="nucleotide sequence ID" value="XM_003688331.1"/>
</dbReference>
<accession>G8C1B7</accession>
<dbReference type="GeneID" id="11532176"/>
<evidence type="ECO:0000256" key="8">
    <source>
        <dbReference type="ARBA" id="ARBA00022989"/>
    </source>
</evidence>
<feature type="chain" id="PRO_5003508732" description="Nuclear fusion protein KAR5" evidence="14">
    <location>
        <begin position="22"/>
        <end position="405"/>
    </location>
</feature>
<keyword evidence="10" id="KW-0325">Glycoprotein</keyword>
<dbReference type="GO" id="GO:0005789">
    <property type="term" value="C:endoplasmic reticulum membrane"/>
    <property type="evidence" value="ECO:0007669"/>
    <property type="project" value="UniProtKB-SubCell"/>
</dbReference>
<sequence>MKTIKLYFNLILSIYFLTCNAQGTGTILNRISQQQNPANLDDINNRFPFLQSNCVKEALKELMPVCLKHGFEYVSSDLKVRTAVQMSLCEFRESGIENIPRECELSEGTETLNCLIELESYPQWWTTYSGNFQKLSSICFEYSLPYEKDQILQVFMNVTDLFGNINADLASDMEHLRKESKANSDIVKENFNDLFEDLEDTLDVIITELRNQNVADEIMNIREENLIIWDKLRNDTKSSLDNQKFYHEYMLQEMEDYFNEIKQKVSFQSELIASEAISSTLNIWKAEIDKEFANITITLNSTMHLLDDIGSKIGDFDKQVDSISNVFKTFNKLIFFVPQYISKLNINIIWTSMLFSGYAVSKVNILKQILLLPFKLPINSCILKLSIALVSTSILGTKLGSRIIE</sequence>
<dbReference type="OMA" id="ESYPQWW"/>
<dbReference type="InterPro" id="IPR007292">
    <property type="entry name" value="Nuclear_fusion_Kar5"/>
</dbReference>
<comment type="subcellular location">
    <subcellularLocation>
        <location evidence="13">Endoplasmic reticulum membrane</location>
    </subcellularLocation>
    <subcellularLocation>
        <location evidence="13">Nucleus membrane</location>
    </subcellularLocation>
</comment>
<evidence type="ECO:0000256" key="1">
    <source>
        <dbReference type="ARBA" id="ARBA00003389"/>
    </source>
</evidence>
<comment type="function">
    <text evidence="1 13">Required for nuclear membrane fusion during karyogamy.</text>
</comment>
<evidence type="ECO:0000256" key="14">
    <source>
        <dbReference type="SAM" id="SignalP"/>
    </source>
</evidence>
<dbReference type="PANTHER" id="PTHR28012">
    <property type="entry name" value="NUCLEAR FUSION PROTEIN KAR5"/>
    <property type="match status" value="1"/>
</dbReference>
<dbReference type="GO" id="GO:0048288">
    <property type="term" value="P:nuclear membrane fusion involved in karyogamy"/>
    <property type="evidence" value="ECO:0007669"/>
    <property type="project" value="UniProtKB-UniRule"/>
</dbReference>
<dbReference type="Proteomes" id="UP000005666">
    <property type="component" value="Chromosome 14"/>
</dbReference>
<dbReference type="EMBL" id="HE612869">
    <property type="protein sequence ID" value="CCE65945.1"/>
    <property type="molecule type" value="Genomic_DNA"/>
</dbReference>
<name>G8C1B7_TETPH</name>
<dbReference type="GO" id="GO:0000742">
    <property type="term" value="P:karyogamy involved in conjugation with cellular fusion"/>
    <property type="evidence" value="ECO:0007669"/>
    <property type="project" value="UniProtKB-UniRule"/>
</dbReference>
<evidence type="ECO:0000256" key="10">
    <source>
        <dbReference type="ARBA" id="ARBA00023180"/>
    </source>
</evidence>
<evidence type="ECO:0000256" key="2">
    <source>
        <dbReference type="ARBA" id="ARBA00010473"/>
    </source>
</evidence>